<proteinExistence type="predicted"/>
<dbReference type="GeneID" id="19110263"/>
<dbReference type="EMBL" id="KB445560">
    <property type="protein sequence ID" value="EMC93700.1"/>
    <property type="molecule type" value="Genomic_DNA"/>
</dbReference>
<dbReference type="KEGG" id="bcom:BAUCODRAFT_251056"/>
<reference evidence="1 2" key="1">
    <citation type="journal article" date="2012" name="PLoS Pathog.">
        <title>Diverse lifestyles and strategies of plant pathogenesis encoded in the genomes of eighteen Dothideomycetes fungi.</title>
        <authorList>
            <person name="Ohm R.A."/>
            <person name="Feau N."/>
            <person name="Henrissat B."/>
            <person name="Schoch C.L."/>
            <person name="Horwitz B.A."/>
            <person name="Barry K.W."/>
            <person name="Condon B.J."/>
            <person name="Copeland A.C."/>
            <person name="Dhillon B."/>
            <person name="Glaser F."/>
            <person name="Hesse C.N."/>
            <person name="Kosti I."/>
            <person name="LaButti K."/>
            <person name="Lindquist E.A."/>
            <person name="Lucas S."/>
            <person name="Salamov A.A."/>
            <person name="Bradshaw R.E."/>
            <person name="Ciuffetti L."/>
            <person name="Hamelin R.C."/>
            <person name="Kema G.H.J."/>
            <person name="Lawrence C."/>
            <person name="Scott J.A."/>
            <person name="Spatafora J.W."/>
            <person name="Turgeon B.G."/>
            <person name="de Wit P.J.G.M."/>
            <person name="Zhong S."/>
            <person name="Goodwin S.B."/>
            <person name="Grigoriev I.V."/>
        </authorList>
    </citation>
    <scope>NUCLEOTIDE SEQUENCE [LARGE SCALE GENOMIC DNA]</scope>
    <source>
        <strain evidence="1 2">UAMH 10762</strain>
    </source>
</reference>
<dbReference type="AlphaFoldDB" id="M2N4N8"/>
<keyword evidence="2" id="KW-1185">Reference proteome</keyword>
<organism evidence="1 2">
    <name type="scientific">Baudoinia panamericana (strain UAMH 10762)</name>
    <name type="common">Angels' share fungus</name>
    <name type="synonym">Baudoinia compniacensis (strain UAMH 10762)</name>
    <dbReference type="NCBI Taxonomy" id="717646"/>
    <lineage>
        <taxon>Eukaryota</taxon>
        <taxon>Fungi</taxon>
        <taxon>Dikarya</taxon>
        <taxon>Ascomycota</taxon>
        <taxon>Pezizomycotina</taxon>
        <taxon>Dothideomycetes</taxon>
        <taxon>Dothideomycetidae</taxon>
        <taxon>Mycosphaerellales</taxon>
        <taxon>Teratosphaeriaceae</taxon>
        <taxon>Baudoinia</taxon>
    </lineage>
</organism>
<accession>M2N4N8</accession>
<dbReference type="Proteomes" id="UP000011761">
    <property type="component" value="Unassembled WGS sequence"/>
</dbReference>
<protein>
    <submittedName>
        <fullName evidence="1">Uncharacterized protein</fullName>
    </submittedName>
</protein>
<dbReference type="HOGENOM" id="CLU_1854879_0_0_1"/>
<evidence type="ECO:0000313" key="2">
    <source>
        <dbReference type="Proteomes" id="UP000011761"/>
    </source>
</evidence>
<name>M2N4N8_BAUPA</name>
<evidence type="ECO:0000313" key="1">
    <source>
        <dbReference type="EMBL" id="EMC93700.1"/>
    </source>
</evidence>
<sequence>MPNARLLRTSPPPRTLQFVHPQVVQFDSFSPQLSLHQRRTNSHTNKAGCETYQQKRSLRCTIRVQPRPDCVVTRECEPLKTNDVLAMMNHLRRHSANVPLPQDQQAARGMCLTPRLCEVATSSCGLASAFARGNPERH</sequence>
<gene>
    <name evidence="1" type="ORF">BAUCODRAFT_251056</name>
</gene>
<dbReference type="RefSeq" id="XP_007679730.1">
    <property type="nucleotide sequence ID" value="XM_007681540.1"/>
</dbReference>